<dbReference type="PROSITE" id="PS50024">
    <property type="entry name" value="SEA"/>
    <property type="match status" value="1"/>
</dbReference>
<feature type="domain" description="EGF-like" evidence="21">
    <location>
        <begin position="1135"/>
        <end position="1173"/>
    </location>
</feature>
<dbReference type="SMART" id="SM00060">
    <property type="entry name" value="FN3"/>
    <property type="match status" value="3"/>
</dbReference>
<dbReference type="CDD" id="cd06263">
    <property type="entry name" value="MAM"/>
    <property type="match status" value="4"/>
</dbReference>
<dbReference type="Pfam" id="PF00041">
    <property type="entry name" value="fn3"/>
    <property type="match status" value="3"/>
</dbReference>
<organism evidence="27 28">
    <name type="scientific">Potamilus streckersoni</name>
    <dbReference type="NCBI Taxonomy" id="2493646"/>
    <lineage>
        <taxon>Eukaryota</taxon>
        <taxon>Metazoa</taxon>
        <taxon>Spiralia</taxon>
        <taxon>Lophotrochozoa</taxon>
        <taxon>Mollusca</taxon>
        <taxon>Bivalvia</taxon>
        <taxon>Autobranchia</taxon>
        <taxon>Heteroconchia</taxon>
        <taxon>Palaeoheterodonta</taxon>
        <taxon>Unionida</taxon>
        <taxon>Unionoidea</taxon>
        <taxon>Unionidae</taxon>
        <taxon>Ambleminae</taxon>
        <taxon>Lampsilini</taxon>
        <taxon>Potamilus</taxon>
    </lineage>
</organism>
<feature type="domain" description="EGF-like" evidence="21">
    <location>
        <begin position="1068"/>
        <end position="1105"/>
    </location>
</feature>
<dbReference type="GO" id="GO:0005886">
    <property type="term" value="C:plasma membrane"/>
    <property type="evidence" value="ECO:0007669"/>
    <property type="project" value="UniProtKB-SubCell"/>
</dbReference>
<evidence type="ECO:0000256" key="4">
    <source>
        <dbReference type="ARBA" id="ARBA00022670"/>
    </source>
</evidence>
<feature type="disulfide bond" evidence="14">
    <location>
        <begin position="1163"/>
        <end position="1172"/>
    </location>
</feature>
<dbReference type="InterPro" id="IPR036055">
    <property type="entry name" value="LDL_receptor-like_sf"/>
</dbReference>
<evidence type="ECO:0000256" key="19">
    <source>
        <dbReference type="SAM" id="Phobius"/>
    </source>
</evidence>
<evidence type="ECO:0000256" key="10">
    <source>
        <dbReference type="ARBA" id="ARBA00022989"/>
    </source>
</evidence>
<dbReference type="SMART" id="SM00020">
    <property type="entry name" value="Tryp_SPc"/>
    <property type="match status" value="1"/>
</dbReference>
<dbReference type="InterPro" id="IPR020067">
    <property type="entry name" value="Frizzled_dom"/>
</dbReference>
<feature type="domain" description="SRCR" evidence="25">
    <location>
        <begin position="5088"/>
        <end position="5189"/>
    </location>
</feature>
<feature type="transmembrane region" description="Helical" evidence="19">
    <location>
        <begin position="77"/>
        <end position="100"/>
    </location>
</feature>
<dbReference type="PROSITE" id="PS50060">
    <property type="entry name" value="MAM_2"/>
    <property type="match status" value="10"/>
</dbReference>
<feature type="domain" description="Fibronectin type-III" evidence="26">
    <location>
        <begin position="3128"/>
        <end position="3219"/>
    </location>
</feature>
<dbReference type="Pfam" id="PF00530">
    <property type="entry name" value="SRCR"/>
    <property type="match status" value="3"/>
</dbReference>
<keyword evidence="11 19" id="KW-0472">Membrane</keyword>
<evidence type="ECO:0000256" key="6">
    <source>
        <dbReference type="ARBA" id="ARBA00022729"/>
    </source>
</evidence>
<evidence type="ECO:0000259" key="20">
    <source>
        <dbReference type="PROSITE" id="PS50024"/>
    </source>
</evidence>
<dbReference type="InterPro" id="IPR000998">
    <property type="entry name" value="MAM_dom"/>
</dbReference>
<evidence type="ECO:0000259" key="22">
    <source>
        <dbReference type="PROSITE" id="PS50038"/>
    </source>
</evidence>
<evidence type="ECO:0000256" key="1">
    <source>
        <dbReference type="ARBA" id="ARBA00004401"/>
    </source>
</evidence>
<keyword evidence="12 17" id="KW-1015">Disulfide bond</keyword>
<dbReference type="InterPro" id="IPR036116">
    <property type="entry name" value="FN3_sf"/>
</dbReference>
<dbReference type="PRINTS" id="PR00258">
    <property type="entry name" value="SPERACTRCPTR"/>
</dbReference>
<feature type="domain" description="MAM" evidence="23">
    <location>
        <begin position="1801"/>
        <end position="1961"/>
    </location>
</feature>
<feature type="disulfide bond" evidence="14">
    <location>
        <begin position="1095"/>
        <end position="1104"/>
    </location>
</feature>
<dbReference type="PROSITE" id="PS01209">
    <property type="entry name" value="LDLRA_1"/>
    <property type="match status" value="4"/>
</dbReference>
<dbReference type="InterPro" id="IPR036790">
    <property type="entry name" value="Frizzled_dom_sf"/>
</dbReference>
<feature type="domain" description="MAM" evidence="23">
    <location>
        <begin position="4859"/>
        <end position="5041"/>
    </location>
</feature>
<evidence type="ECO:0000256" key="11">
    <source>
        <dbReference type="ARBA" id="ARBA00023136"/>
    </source>
</evidence>
<feature type="domain" description="MAM" evidence="23">
    <location>
        <begin position="2065"/>
        <end position="2248"/>
    </location>
</feature>
<evidence type="ECO:0000256" key="9">
    <source>
        <dbReference type="ARBA" id="ARBA00022968"/>
    </source>
</evidence>
<evidence type="ECO:0000256" key="16">
    <source>
        <dbReference type="PROSITE-ProRule" id="PRU00124"/>
    </source>
</evidence>
<keyword evidence="7" id="KW-0378">Hydrolase</keyword>
<dbReference type="Gene3D" id="2.10.25.10">
    <property type="entry name" value="Laminin"/>
    <property type="match status" value="1"/>
</dbReference>
<dbReference type="InterPro" id="IPR036772">
    <property type="entry name" value="SRCR-like_dom_sf"/>
</dbReference>
<evidence type="ECO:0000259" key="21">
    <source>
        <dbReference type="PROSITE" id="PS50026"/>
    </source>
</evidence>
<dbReference type="InterPro" id="IPR002172">
    <property type="entry name" value="LDrepeatLR_classA_rpt"/>
</dbReference>
<dbReference type="SUPFAM" id="SSF50494">
    <property type="entry name" value="Trypsin-like serine proteases"/>
    <property type="match status" value="1"/>
</dbReference>
<dbReference type="CDD" id="cd07066">
    <property type="entry name" value="CRD_FZ"/>
    <property type="match status" value="1"/>
</dbReference>
<gene>
    <name evidence="27" type="ORF">CHS0354_016949</name>
</gene>
<dbReference type="Gene3D" id="1.10.2000.10">
    <property type="entry name" value="Frizzled cysteine-rich domain"/>
    <property type="match status" value="1"/>
</dbReference>
<sequence>MSKYKYGRRSYEDAFNEDPYKHQLYGARYYDNPDYYHAPPDIGLRYPAMGRRSYDLTSSDLDRPDRKRSTATTNSRIAIIVAIVLVACALIAGIVVAVYFTSIPAPQTKPKEITEFNVSRVKAFQGEVSLAKDWNVGLSDSNSTLYKEQAKNFTSAMDAIYETNPQYNGTVVQGFRNGSIVVEYKIYFMVIVTQTVDTSAKSNNGQEGQVVNEVETTKVDTAKIMELLEDKLPKELRINVTRTSTLEEVTTTTTAPTTTIQAFTNGTTATTEKSATTTITTSITLQPTTSTTQNPTTTTTTTTKEPTIITSATATTPGPTTTTTTSTTTTTKEPTTTTTTIPSLTPTITATTTTTTPKPSSTSTTSTTPELIITTRPTSTTPEQATTTTSTTKEITNTTTTIPSIFPSTITTSTTTTTPKPSTTTTTSTTPELIITTRPTSTTPEQANTTTTASKEPTTSSTTVPTTLPSTITTSTTTTTPKLSTTTTTSTTPELIITTRTTNTTPELANTTTTASKEPTTSSTTVPTTPPSTSTTSTTTTSPKPSSATTTTTPQSTTLLTTSKLTTATTLNPATTSTVLTTSKPATNGTSVKSTTTSTTTIPEPTTFTTHGLMTTPNPCQISGKRELSVNLAFEGLVWHDQLKNSSSQIFQNYSTMVTEVIYDAVSQIPERNAICNIEVIMMMSGSTRVIGKVVVLASSYISAVGVQDFFRSVSNEQLARMQLDTDNVKAEEIPPGCDVVQQAECYAMGFTHSQTSFVAQFSSNLTNALSSYLTDSCTLGMITFALCDSYYPKCGPSGGSGLLSICHQNCLEIQKFCPTLFQFVRANPCLGGDEECVQMYPAYSLACDFNGDMCGYQNYIQSTVQWRREASPVNMGGYILFDRGPLPGSDGSAAPTTVQSYVTMPPEGTRTQAAGTPWRYSTTNLNTMGSTTSTLSNGYILVVNALSTYDWNNMSSPNFTSDGYNCYLHFSAALAVGSGGNLYTQLKLYNSFGYARTLVSEYYSGSLWTGWIDHSFYISPGDFYLIFYVTGSNFQAALDNVYLSGCNGNTNTPYPSPSPSPGDFFYYGQNCPNWSCLSGGSCLYTEEGCYYCICAPGYHGQTCEYGNRSSNGTSGTVNTTQTPGSTTESMTFYYDQNCPSWNCNNGASCFYRSSTGCYFCFCPSGFTGRYCEIFVTTTPSTTLPVKYDLEIRLSNQIYKYGRVEIRRRNSSDEWGTICDDMWDDLDAKVVCRNLGYPEDIEAYSYRGAFFGQGYGPIWINRVDCSGNEQFLSNCVSQQWGNIHCTHIQDAGVSCGQNIPTTPMPNYTTVTTPSPSGGLKVRLVNGPSCIVGRVEIWYQGQWGTVCDDNWSNADAEVICRMLGYSTFGAIAYDSARYGQGTGPILLDEVMCYGWESSIADCSHNSWGKHDCSHLEDAAVRCGETEDQCFAQNTVDCDFDGSSCGYTTAAVSGSQVWRIQYVQGIPPLPSTSALNYSIEGNRVAYYININGTETDEAYLKSPNFTMNTSTNILEFYYLMNASTLGALRLDGEGMELWESPVLRSEEENKWMYHCASLDQLMPDIEQTVSFYAKKGPINFRVIAVDNIELREGTCQYGLEDATCDFERPSVHGYSINCSYCKTLIPKFRWYWGNGFTPSEETGPDVDHTYGNNKGHYMYAEASYGEEGDATALTFPIVYTKTTFRALQFYYNMYGRDTGSLQLMLEYSGQKKVVWEKTGNNGNLWRKDCALLPLNSNVTISFVAVKGPGPYGDIAIDDIELLTENCPHPITCMEDFQRCGYTRSSESEEYMWDWSGDIRGDSFGCNFEADDCSFNSSTWQHVESSRITQLGNIIHDPVYGERGHYMYTASTAYWYSSYLYSPWFMTETGSICQLSFMYKCNLNSSYMDFYVSLSGKKLGQYGTVFYRSHYSSINWTTVSINISIADETILTFAIYGSRFEIALDEIDSNCVGFGADVEGQMAILRSPAFQNKQEAQYLIFYHQIPTTDTIKVMFQNHDDGTETLLSSLSSITDSLELVCINLPGVVANTSISFEAIRGDNSIKSSYYTAIKSIEIKDGLCPDTLDKHNCTFESEDALCGRNITSSVATSCDLPVYMWVRHSGTTWTAGTGPDFDHTFNIDEINQSVTYGNQTGKGHYMYADASVGSLGDKTTLTLKDFLVGKFCSLRFFYHMYGNSTPVLRVRETRGAVEMVLPSLNLNAWIPSCLKLKNDCTVQESTGRSVSFVAERGNGPFGDIAIDDISLSMEECPYASINCTFMDGMCGYVAEYGWELNQTADGGYLAVRNGEAGKLVSPSVRGPGCITLYYTATTEYMYAFLSVINLTIGNEVYPILMDGRTRMIIVPIRTAELYSLVMLMSSTFYDGAFYLHNVTFSSECPMLVCKDSDFACKHYCISATNTCDGHTWHCSDGSDEADHLCPSSIECDFNKMYACNYTFTNAHFTGFKYNITSGILDNSVQLFHVLSFMESPVGVFDSMFCLQYKYTQYGEGRHRLVSNTSDYLKNLYIFDGLKAQGIPVTLQANLPSGNYSIIFEFQTNNKTGSYAEIDDVEILAGRCLNYSVFCKLNKEILCHNIMWNGDILDICLPNADKCNQHVDCSDGSDEMGCSYSLECDFNEHMCGYKKDLLSSAQWGREASPINMEGYTLFDRGPLPGFNWSTTPTPVSYNGSLPPEGTVTQATGTPWIYSTTWLDTMNYTSTMTTGYILVVNASLTPASTNLYSPNFTSAGYNCYLHFSAALAVGSVGSLYTQLNLYNSYGYARTLSSQYYSGSLWTGWIDQALYISPGNFYLIFYVSGSNFQAALDNVYLSGCNGQGLTTTLQPYLTTTSRATSGGFVPFITYIDARSNVTHANITCIAIGYPNPNIAYYISYGTRFVDGNITGHTIVGNSMIVNYNYTWSSYYCKASNAFGFDIYYFNKPGIPSLWTSDITSTSVMLHVIPPPSGNLPLISYIIQHFFNSEWRIAAIFLANITSYNVTGLTPNSTNNFVVAASNALGYGNYSNQIVITLGNSTWTTRMPVTTVSPGQGLTTISQPYLTNTSRTTSGGFVPYITYIDARSNVTHANITCITIGYPNPNIAYYISYGSRFVDGNITGHTIVGNSMIVNYNYTWSSYYCKASNAFGFDIYYFNKTGIPSLWTSDITSTSVMLHVIPPPSGNLPLISYIIQHLFNSEWRIAAILLANITSYNVTGLTPNSTNNFVVAASNALGYGNYSNQLVVTLGNSTWTTIMPATTVSPGGFVPYITYIDARSNVTHANITCITIGYPNPNIAYYISYGSRFVDRNITGHTIVGNSMIVNYNYTWSSYYCKASNAFGFDISYFNKTGIPSLWTSDITSTSVMLHVIPPPSGNLPLISYIIQHLFNSEWRIAAILLANITSYNVTGLTPNSTNNFVVAASNALGYGNYSNQLVVTLGHTTIPTTMSTTTVTGDSCEMLGSLSCFSGNQCYYRFQRCNGYFDCRDQSDEWDCHTTIPTTMSTTTVTGDSCEMLGFLSCFSGIQCYYRFQRCNGYFDCRDQSDEWDCYTTIPTTMSTTKVTGDSCEMLGSLSCFSGNQCYYRFQRCNGYFDCRDQSDEWDCNSTWTTTASTTVSLDGCYSNPVFTCFKYGFERVIMPSITGHTSVTEAGNQLMFSINNIWSFLANIPSASTCINPLLTFLCGSYMSDCVMGEQRLLCRESCEAIAKNCMNINTSNIGEVSNIEYFCKFLPYQVDDQSCLPINISDLEANSTVPDNDSTPMIKELRLVNGNSQYSGRLEILVNGIWGTVCDSRYSNDFFSAAAFCFELGFSYNGRWIYGSYYGYGPRTVINGIYCPPGGRDLDNCTIQFDSYCPYSSYSNMGLVCVPTSVTCNFHVSDCGYYGDSWYRTLSEENIYLMTTNAQEGEVTELMSPRFTAKSLNSVTFTYKISKWISGKYMLSVDNGRNRTALWQLDGRELDGVFKDCVEVWGFRDVKIQLVFSVMIGQPLDTTKSTAQGVLNVSVNSGSCPGVFPAVACTFESSTACQFVATCNNKNGYRFQMKSGPSDSSYTGPQIDFTTQNNTGHYMIADASYGEEGDSADFKISVTVESHQYYLRYQYYMSGPNVGSLRVHINGKNGPTSILISEHHGDQGESWNSACWTIPSTSLSMFYIVFNATRGNGTQGDIAVDDIEYNTKPCPHPVSCDFKRPNFCDYNFSQTAYHWQGDYLWQQNGTKLASGNFIRTNPYNGSEGDVAEVHTPILNLGADTKCVSFAFIMSGEDVGSLNVYVVYDNIVAHRKLGFSAAGNQGTNWYQANAIIEYANSTYKTATIVFSAEKGDGTDSYIGLDNIIISSEECAYGIQNKVCDFDNPYLCGIQSNCSDGSQYQWQIYKGASMTNGTGASSDANEDFEGSYLTVDSSYGGLGDISFAWFPPIHTSSATKLIFDYHMYGRNEDFNNLTLLFGTQSGLTTLDQLCCNKWNVWIFRCLPLPNNTQGTVYFKATRKNGVFGDISLDNVGLIEGNCPTQSVECDFDKDDFICGYSGWERTLQDTNYFMSATNSNGTSILMAPFAAYDGPACIGFDYRVSLNDFSWSGSGLLLNVSFEMTSGEHSENLFDVSKDTGDEWVSGQIQIPELNNAVRFRIIFAAYGRGYFAVDKVILKGGQCSLPTCTTDEFACIEKCIPKALECDKKSNCANGRDERVSCTPSMACDFEMAYHCGYQNTSYNFFNAGWEWVQNLTSRIRNATWNIVDEMNESGYFLVASPLGYYDIVTVQSPTEKLAENKCLRFSFFGNGLLNVYINGITASAWSDVANDEQFSWQSGQLNLPVGDISVKFSASINQMRWVDSFIGIDNVELLNGSCASHVISCSEFSIRCLDNSKCIDLHQLCNRIPDCPDGSDESEDYCSVTMACQFEDDYLCGYRNLQNDSTWYQRSGNFFKLPQYDHTYGNETGQFMIAYNTSDLGVYYNWLSYYGPGYPHRLEYSNSTLISPSENFTTESCVYFYYYLNGTAVRPNPLSAQLFVYVNSSTGRRLAWYDHINRTVNGWLKGWVSVYPGHAEVIFVAKTITTTTVWPGVVALDDVSVISRPCPAFPDCGHDTFRCSTSRICIPVYMQCDGGNDCLDGSDEENCISKPNYQLELINGDGSYGSIAIFYQGLWRPVCMSVYSLTAGSDKTVQLACKKVGYTGRYQGAFVNSWQQPVQYAMQVSCSSYTQDILNCSMYLTQTSSNCYYYQAAFCSNDECFSGERVCPPDYTYSNYFSTTKCISYQYFCDGIPDCPGATDELNCANCSNSEFECTNHQCIPAPQQCDGTPQCGDNSDEYGCVIVTSNRSQIYHYHLSAYLPVCYNNMNSNLANILCSLSGQGSSSHYQLYTFVRNGTLLTPQSNATFLSLVPGYAASIEPCYSVLLQCASIECGSTIFDDSRLPKILFGRDAVLGQLPWQIALYANGEFICGGSIIHPNWVLTAAHCTEYLKSYSVIVGAVEVEEFSSISYQGQLHNSSRTYNNPLYNRNFDNDNSLLYLSQPIAFNNYVRPICIASKRTVDEMLKAGFNTECYVSGWGNIHGYVNMETWEGSLQVVRVQLYNKEECNKIYNDVYWSYPQNTTVCIDNQNLGSPTCFGDSGGSLICRNKYGRFELLGTLSWGYGSCFKDGYPDIFQLTYPHASWIEMTTGLNFSDLTMDIE</sequence>
<feature type="disulfide bond" evidence="16">
    <location>
        <begin position="5222"/>
        <end position="5237"/>
    </location>
</feature>
<dbReference type="SUPFAM" id="SSF57424">
    <property type="entry name" value="LDL receptor-like module"/>
    <property type="match status" value="6"/>
</dbReference>
<dbReference type="Pfam" id="PF00089">
    <property type="entry name" value="Trypsin"/>
    <property type="match status" value="1"/>
</dbReference>
<dbReference type="FunFam" id="3.10.250.10:FF:000001">
    <property type="entry name" value="Lysyl oxidase 4 isoform X1"/>
    <property type="match status" value="1"/>
</dbReference>
<dbReference type="PROSITE" id="PS00022">
    <property type="entry name" value="EGF_1"/>
    <property type="match status" value="2"/>
</dbReference>
<dbReference type="InterPro" id="IPR013320">
    <property type="entry name" value="ConA-like_dom_sf"/>
</dbReference>
<evidence type="ECO:0000256" key="17">
    <source>
        <dbReference type="PROSITE-ProRule" id="PRU00196"/>
    </source>
</evidence>
<feature type="disulfide bond" evidence="16">
    <location>
        <begin position="2386"/>
        <end position="2404"/>
    </location>
</feature>
<dbReference type="PROSITE" id="PS50240">
    <property type="entry name" value="TRYPSIN_DOM"/>
    <property type="match status" value="1"/>
</dbReference>
<dbReference type="PROSITE" id="PS50853">
    <property type="entry name" value="FN3"/>
    <property type="match status" value="3"/>
</dbReference>
<dbReference type="CDD" id="cd00190">
    <property type="entry name" value="Tryp_SPc"/>
    <property type="match status" value="1"/>
</dbReference>
<dbReference type="Pfam" id="PF01390">
    <property type="entry name" value="SEA"/>
    <property type="match status" value="1"/>
</dbReference>
<feature type="domain" description="SRCR" evidence="25">
    <location>
        <begin position="1192"/>
        <end position="1296"/>
    </location>
</feature>
<feature type="domain" description="Fibronectin type-III" evidence="26">
    <location>
        <begin position="3320"/>
        <end position="3411"/>
    </location>
</feature>
<keyword evidence="3" id="KW-0964">Secreted</keyword>
<evidence type="ECO:0000256" key="8">
    <source>
        <dbReference type="ARBA" id="ARBA00022825"/>
    </source>
</evidence>
<keyword evidence="13" id="KW-0325">Glycoprotein</keyword>
<feature type="domain" description="Fibronectin type-III" evidence="26">
    <location>
        <begin position="2914"/>
        <end position="3007"/>
    </location>
</feature>
<protein>
    <submittedName>
        <fullName evidence="27">Uncharacterized protein</fullName>
    </submittedName>
</protein>
<dbReference type="InterPro" id="IPR018114">
    <property type="entry name" value="TRYPSIN_HIS"/>
</dbReference>
<dbReference type="PANTHER" id="PTHR23282:SF101">
    <property type="entry name" value="MAM DOMAIN-CONTAINING PROTEIN"/>
    <property type="match status" value="1"/>
</dbReference>
<feature type="disulfide bond" evidence="14">
    <location>
        <begin position="1144"/>
        <end position="1161"/>
    </location>
</feature>
<dbReference type="InterPro" id="IPR013783">
    <property type="entry name" value="Ig-like_fold"/>
</dbReference>
<dbReference type="GO" id="GO:0005576">
    <property type="term" value="C:extracellular region"/>
    <property type="evidence" value="ECO:0007669"/>
    <property type="project" value="UniProtKB-SubCell"/>
</dbReference>
<reference evidence="27" key="2">
    <citation type="journal article" date="2021" name="Genome Biol. Evol.">
        <title>Developing a high-quality reference genome for a parasitic bivalve with doubly uniparental inheritance (Bivalvia: Unionida).</title>
        <authorList>
            <person name="Smith C.H."/>
        </authorList>
    </citation>
    <scope>NUCLEOTIDE SEQUENCE</scope>
    <source>
        <strain evidence="27">CHS0354</strain>
        <tissue evidence="27">Mantle</tissue>
    </source>
</reference>
<dbReference type="InterPro" id="IPR009003">
    <property type="entry name" value="Peptidase_S1_PA"/>
</dbReference>
<dbReference type="PROSITE" id="PS01186">
    <property type="entry name" value="EGF_2"/>
    <property type="match status" value="2"/>
</dbReference>
<dbReference type="InterPro" id="IPR001190">
    <property type="entry name" value="SRCR"/>
</dbReference>
<evidence type="ECO:0000256" key="7">
    <source>
        <dbReference type="ARBA" id="ARBA00022801"/>
    </source>
</evidence>
<dbReference type="SMART" id="SM00192">
    <property type="entry name" value="LDLa"/>
    <property type="match status" value="10"/>
</dbReference>
<dbReference type="CDD" id="cd00054">
    <property type="entry name" value="EGF_CA"/>
    <property type="match status" value="1"/>
</dbReference>
<feature type="disulfide bond" evidence="17">
    <location>
        <begin position="1391"/>
        <end position="1401"/>
    </location>
</feature>
<evidence type="ECO:0000256" key="14">
    <source>
        <dbReference type="PROSITE-ProRule" id="PRU00076"/>
    </source>
</evidence>
<evidence type="ECO:0000313" key="28">
    <source>
        <dbReference type="Proteomes" id="UP001195483"/>
    </source>
</evidence>
<feature type="domain" description="MAM" evidence="23">
    <location>
        <begin position="3984"/>
        <end position="4149"/>
    </location>
</feature>
<evidence type="ECO:0000259" key="26">
    <source>
        <dbReference type="PROSITE" id="PS50853"/>
    </source>
</evidence>
<dbReference type="Gene3D" id="4.10.400.10">
    <property type="entry name" value="Low-density Lipoprotein Receptor"/>
    <property type="match status" value="8"/>
</dbReference>
<dbReference type="PROSITE" id="PS50038">
    <property type="entry name" value="FZ"/>
    <property type="match status" value="1"/>
</dbReference>
<accession>A0AAE0S7Y2</accession>
<dbReference type="SUPFAM" id="SSF49265">
    <property type="entry name" value="Fibronectin type III"/>
    <property type="match status" value="2"/>
</dbReference>
<feature type="disulfide bond" evidence="16">
    <location>
        <begin position="3556"/>
        <end position="3571"/>
    </location>
</feature>
<feature type="domain" description="Peptidase S1" evidence="24">
    <location>
        <begin position="5379"/>
        <end position="5623"/>
    </location>
</feature>
<dbReference type="Proteomes" id="UP001195483">
    <property type="component" value="Unassembled WGS sequence"/>
</dbReference>
<evidence type="ECO:0000256" key="3">
    <source>
        <dbReference type="ARBA" id="ARBA00022525"/>
    </source>
</evidence>
<dbReference type="FunFam" id="2.40.10.10:FF:000068">
    <property type="entry name" value="transmembrane protease serine 2"/>
    <property type="match status" value="1"/>
</dbReference>
<feature type="domain" description="MAM" evidence="23">
    <location>
        <begin position="4313"/>
        <end position="4475"/>
    </location>
</feature>
<feature type="region of interest" description="Disordered" evidence="18">
    <location>
        <begin position="311"/>
        <end position="600"/>
    </location>
</feature>
<keyword evidence="6" id="KW-0732">Signal</keyword>
<evidence type="ECO:0000256" key="15">
    <source>
        <dbReference type="PROSITE-ProRule" id="PRU00090"/>
    </source>
</evidence>
<evidence type="ECO:0000256" key="18">
    <source>
        <dbReference type="SAM" id="MobiDB-lite"/>
    </source>
</evidence>
<feature type="domain" description="MAM" evidence="23">
    <location>
        <begin position="1600"/>
        <end position="1766"/>
    </location>
</feature>
<evidence type="ECO:0000259" key="25">
    <source>
        <dbReference type="PROSITE" id="PS50287"/>
    </source>
</evidence>
<feature type="disulfide bond" evidence="16">
    <location>
        <begin position="3502"/>
        <end position="3517"/>
    </location>
</feature>
<dbReference type="SMART" id="SM00181">
    <property type="entry name" value="EGF"/>
    <property type="match status" value="2"/>
</dbReference>
<dbReference type="Gene3D" id="2.40.10.10">
    <property type="entry name" value="Trypsin-like serine proteases"/>
    <property type="match status" value="1"/>
</dbReference>
<feature type="domain" description="MAM" evidence="23">
    <location>
        <begin position="4658"/>
        <end position="4813"/>
    </location>
</feature>
<dbReference type="PROSITE" id="PS00420">
    <property type="entry name" value="SRCR_1"/>
    <property type="match status" value="1"/>
</dbReference>
<feature type="disulfide bond" evidence="17">
    <location>
        <begin position="1265"/>
        <end position="1275"/>
    </location>
</feature>
<dbReference type="SMART" id="SM00200">
    <property type="entry name" value="SEA"/>
    <property type="match status" value="1"/>
</dbReference>
<dbReference type="SUPFAM" id="SSF49899">
    <property type="entry name" value="Concanavalin A-like lectins/glucanases"/>
    <property type="match status" value="10"/>
</dbReference>
<feature type="disulfide bond" evidence="16">
    <location>
        <begin position="2588"/>
        <end position="2603"/>
    </location>
</feature>
<keyword evidence="4" id="KW-0645">Protease</keyword>
<keyword evidence="14" id="KW-0245">EGF-like domain</keyword>
<feature type="disulfide bond" evidence="15">
    <location>
        <begin position="3667"/>
        <end position="3708"/>
    </location>
</feature>
<name>A0AAE0S7Y2_9BIVA</name>
<evidence type="ECO:0000256" key="13">
    <source>
        <dbReference type="ARBA" id="ARBA00023180"/>
    </source>
</evidence>
<keyword evidence="5 19" id="KW-0812">Transmembrane</keyword>
<dbReference type="Pfam" id="PF00629">
    <property type="entry name" value="MAM"/>
    <property type="match status" value="10"/>
</dbReference>
<feature type="disulfide bond" evidence="16">
    <location>
        <begin position="5259"/>
        <end position="5274"/>
    </location>
</feature>
<dbReference type="InterPro" id="IPR001254">
    <property type="entry name" value="Trypsin_dom"/>
</dbReference>
<dbReference type="PROSITE" id="PS50068">
    <property type="entry name" value="LDLRA_2"/>
    <property type="match status" value="10"/>
</dbReference>
<dbReference type="InterPro" id="IPR051560">
    <property type="entry name" value="MAM_domain-containing"/>
</dbReference>
<feature type="disulfide bond" evidence="16">
    <location>
        <begin position="5240"/>
        <end position="5252"/>
    </location>
</feature>
<keyword evidence="9" id="KW-0735">Signal-anchor</keyword>
<dbReference type="FunFam" id="3.10.250.10:FF:000011">
    <property type="entry name" value="Scavenger receptor class A member 5"/>
    <property type="match status" value="1"/>
</dbReference>
<feature type="disulfide bond" evidence="17">
    <location>
        <begin position="3804"/>
        <end position="3814"/>
    </location>
</feature>
<dbReference type="PRINTS" id="PR00261">
    <property type="entry name" value="LDLRECEPTOR"/>
</dbReference>
<keyword evidence="28" id="KW-1185">Reference proteome</keyword>
<dbReference type="InterPro" id="IPR036364">
    <property type="entry name" value="SEA_dom_sf"/>
</dbReference>
<evidence type="ECO:0000256" key="2">
    <source>
        <dbReference type="ARBA" id="ARBA00004613"/>
    </source>
</evidence>
<dbReference type="EMBL" id="JAEAOA010001041">
    <property type="protein sequence ID" value="KAK3586774.1"/>
    <property type="molecule type" value="Genomic_DNA"/>
</dbReference>
<dbReference type="InterPro" id="IPR000742">
    <property type="entry name" value="EGF"/>
</dbReference>
<feature type="domain" description="SEA" evidence="20">
    <location>
        <begin position="120"/>
        <end position="231"/>
    </location>
</feature>
<dbReference type="InterPro" id="IPR003961">
    <property type="entry name" value="FN3_dom"/>
</dbReference>
<dbReference type="SUPFAM" id="SSF56487">
    <property type="entry name" value="SRCR-like"/>
    <property type="match status" value="3"/>
</dbReference>
<dbReference type="Gene3D" id="3.10.250.10">
    <property type="entry name" value="SRCR-like domain"/>
    <property type="match status" value="4"/>
</dbReference>
<dbReference type="CDD" id="cd00063">
    <property type="entry name" value="FN3"/>
    <property type="match status" value="3"/>
</dbReference>
<evidence type="ECO:0000313" key="27">
    <source>
        <dbReference type="EMBL" id="KAK3586774.1"/>
    </source>
</evidence>
<dbReference type="PROSITE" id="PS00134">
    <property type="entry name" value="TRYPSIN_HIS"/>
    <property type="match status" value="1"/>
</dbReference>
<comment type="subcellular location">
    <subcellularLocation>
        <location evidence="1">Cell membrane</location>
        <topology evidence="1">Single-pass type II membrane protein</topology>
    </subcellularLocation>
    <subcellularLocation>
        <location evidence="2">Secreted</location>
    </subcellularLocation>
</comment>
<dbReference type="SUPFAM" id="SSF63501">
    <property type="entry name" value="Frizzled cysteine-rich domain"/>
    <property type="match status" value="1"/>
</dbReference>
<dbReference type="GO" id="GO:0004252">
    <property type="term" value="F:serine-type endopeptidase activity"/>
    <property type="evidence" value="ECO:0007669"/>
    <property type="project" value="InterPro"/>
</dbReference>
<feature type="disulfide bond" evidence="16">
    <location>
        <begin position="3448"/>
        <end position="3463"/>
    </location>
</feature>
<feature type="domain" description="MAM" evidence="23">
    <location>
        <begin position="4151"/>
        <end position="4308"/>
    </location>
</feature>
<dbReference type="SMART" id="SM00202">
    <property type="entry name" value="SR"/>
    <property type="match status" value="3"/>
</dbReference>
<dbReference type="SUPFAM" id="SSF82671">
    <property type="entry name" value="SEA domain"/>
    <property type="match status" value="1"/>
</dbReference>
<dbReference type="SUPFAM" id="SSF57196">
    <property type="entry name" value="EGF/Laminin"/>
    <property type="match status" value="1"/>
</dbReference>
<evidence type="ECO:0000259" key="24">
    <source>
        <dbReference type="PROSITE" id="PS50240"/>
    </source>
</evidence>
<reference evidence="27" key="3">
    <citation type="submission" date="2023-05" db="EMBL/GenBank/DDBJ databases">
        <authorList>
            <person name="Smith C.H."/>
        </authorList>
    </citation>
    <scope>NUCLEOTIDE SEQUENCE</scope>
    <source>
        <strain evidence="27">CHS0354</strain>
        <tissue evidence="27">Mantle</tissue>
    </source>
</reference>
<feature type="domain" description="FZ" evidence="22">
    <location>
        <begin position="3588"/>
        <end position="3711"/>
    </location>
</feature>
<comment type="caution">
    <text evidence="27">The sequence shown here is derived from an EMBL/GenBank/DDBJ whole genome shotgun (WGS) entry which is preliminary data.</text>
</comment>
<evidence type="ECO:0000259" key="23">
    <source>
        <dbReference type="PROSITE" id="PS50060"/>
    </source>
</evidence>
<dbReference type="Gene3D" id="2.60.120.200">
    <property type="match status" value="13"/>
</dbReference>
<keyword evidence="8" id="KW-0720">Serine protease</keyword>
<dbReference type="SMART" id="SM00137">
    <property type="entry name" value="MAM"/>
    <property type="match status" value="7"/>
</dbReference>
<dbReference type="PROSITE" id="PS50287">
    <property type="entry name" value="SRCR_2"/>
    <property type="match status" value="4"/>
</dbReference>
<dbReference type="InterPro" id="IPR000082">
    <property type="entry name" value="SEA_dom"/>
</dbReference>
<dbReference type="Gene3D" id="2.60.40.10">
    <property type="entry name" value="Immunoglobulins"/>
    <property type="match status" value="3"/>
</dbReference>
<evidence type="ECO:0000256" key="5">
    <source>
        <dbReference type="ARBA" id="ARBA00022692"/>
    </source>
</evidence>
<feature type="disulfide bond" evidence="16">
    <location>
        <begin position="5247"/>
        <end position="5265"/>
    </location>
</feature>
<dbReference type="InterPro" id="IPR023415">
    <property type="entry name" value="LDLR_class-A_CS"/>
</dbReference>
<feature type="domain" description="MAM" evidence="23">
    <location>
        <begin position="1434"/>
        <end position="1595"/>
    </location>
</feature>
<dbReference type="InterPro" id="IPR043504">
    <property type="entry name" value="Peptidase_S1_PA_chymotrypsin"/>
</dbReference>
<feature type="disulfide bond" evidence="16">
    <location>
        <begin position="5065"/>
        <end position="5080"/>
    </location>
</feature>
<reference evidence="27" key="1">
    <citation type="journal article" date="2021" name="Genome Biol. Evol.">
        <title>A High-Quality Reference Genome for a Parasitic Bivalve with Doubly Uniparental Inheritance (Bivalvia: Unionida).</title>
        <authorList>
            <person name="Smith C.H."/>
        </authorList>
    </citation>
    <scope>NUCLEOTIDE SEQUENCE</scope>
    <source>
        <strain evidence="27">CHS0354</strain>
    </source>
</reference>
<dbReference type="PANTHER" id="PTHR23282">
    <property type="entry name" value="APICAL ENDOSOMAL GLYCOPROTEIN PRECURSOR"/>
    <property type="match status" value="1"/>
</dbReference>
<comment type="caution">
    <text evidence="17">Lacks conserved residue(s) required for the propagation of feature annotation.</text>
</comment>
<proteinExistence type="predicted"/>
<dbReference type="CDD" id="cd00112">
    <property type="entry name" value="LDLa"/>
    <property type="match status" value="10"/>
</dbReference>
<dbReference type="Pfam" id="PF00057">
    <property type="entry name" value="Ldl_recept_a"/>
    <property type="match status" value="2"/>
</dbReference>
<feature type="domain" description="MAM" evidence="23">
    <location>
        <begin position="4478"/>
        <end position="4617"/>
    </location>
</feature>
<feature type="domain" description="SRCR" evidence="25">
    <location>
        <begin position="1321"/>
        <end position="1422"/>
    </location>
</feature>
<keyword evidence="10 19" id="KW-1133">Transmembrane helix</keyword>
<feature type="disulfide bond" evidence="17">
    <location>
        <begin position="5159"/>
        <end position="5169"/>
    </location>
</feature>
<evidence type="ECO:0000256" key="12">
    <source>
        <dbReference type="ARBA" id="ARBA00023157"/>
    </source>
</evidence>
<dbReference type="PROSITE" id="PS50026">
    <property type="entry name" value="EGF_3"/>
    <property type="match status" value="2"/>
</dbReference>
<dbReference type="GO" id="GO:0006508">
    <property type="term" value="P:proteolysis"/>
    <property type="evidence" value="ECO:0007669"/>
    <property type="project" value="UniProtKB-KW"/>
</dbReference>
<feature type="domain" description="SRCR" evidence="25">
    <location>
        <begin position="3734"/>
        <end position="3835"/>
    </location>
</feature>